<evidence type="ECO:0000256" key="1">
    <source>
        <dbReference type="ARBA" id="ARBA00004123"/>
    </source>
</evidence>
<protein>
    <recommendedName>
        <fullName evidence="9">BED-type domain-containing protein</fullName>
    </recommendedName>
</protein>
<evidence type="ECO:0000256" key="3">
    <source>
        <dbReference type="ARBA" id="ARBA00022771"/>
    </source>
</evidence>
<keyword evidence="4" id="KW-0862">Zinc</keyword>
<feature type="compositionally biased region" description="Low complexity" evidence="6">
    <location>
        <begin position="17"/>
        <end position="26"/>
    </location>
</feature>
<dbReference type="PANTHER" id="PTHR46481">
    <property type="entry name" value="ZINC FINGER BED DOMAIN-CONTAINING PROTEIN 4"/>
    <property type="match status" value="1"/>
</dbReference>
<dbReference type="CDD" id="cd09272">
    <property type="entry name" value="RNase_HI_RT_Ty1"/>
    <property type="match status" value="1"/>
</dbReference>
<dbReference type="Proteomes" id="UP000326396">
    <property type="component" value="Linkage Group LG8"/>
</dbReference>
<dbReference type="OrthoDB" id="418757at2759"/>
<gene>
    <name evidence="7" type="ORF">E3N88_38518</name>
</gene>
<dbReference type="InterPro" id="IPR052035">
    <property type="entry name" value="ZnF_BED_domain_contain"/>
</dbReference>
<evidence type="ECO:0000256" key="5">
    <source>
        <dbReference type="ARBA" id="ARBA00023242"/>
    </source>
</evidence>
<evidence type="ECO:0000256" key="4">
    <source>
        <dbReference type="ARBA" id="ARBA00022833"/>
    </source>
</evidence>
<feature type="region of interest" description="Disordered" evidence="6">
    <location>
        <begin position="1"/>
        <end position="26"/>
    </location>
</feature>
<name>A0A5N6LU98_9ASTR</name>
<evidence type="ECO:0000313" key="7">
    <source>
        <dbReference type="EMBL" id="KAD2805141.1"/>
    </source>
</evidence>
<keyword evidence="8" id="KW-1185">Reference proteome</keyword>
<evidence type="ECO:0000313" key="8">
    <source>
        <dbReference type="Proteomes" id="UP000326396"/>
    </source>
</evidence>
<accession>A0A5N6LU98</accession>
<evidence type="ECO:0008006" key="9">
    <source>
        <dbReference type="Google" id="ProtNLM"/>
    </source>
</evidence>
<dbReference type="AlphaFoldDB" id="A0A5N6LU98"/>
<evidence type="ECO:0000256" key="2">
    <source>
        <dbReference type="ARBA" id="ARBA00022723"/>
    </source>
</evidence>
<dbReference type="EMBL" id="SZYD01000018">
    <property type="protein sequence ID" value="KAD2805141.1"/>
    <property type="molecule type" value="Genomic_DNA"/>
</dbReference>
<dbReference type="PANTHER" id="PTHR46481:SF10">
    <property type="entry name" value="ZINC FINGER BED DOMAIN-CONTAINING PROTEIN 39"/>
    <property type="match status" value="1"/>
</dbReference>
<comment type="subcellular location">
    <subcellularLocation>
        <location evidence="1">Nucleus</location>
    </subcellularLocation>
</comment>
<proteinExistence type="predicted"/>
<sequence>MASSRSAHSSVGVAASTSTEPTVVRTKTTTRNKDLFQHFDLCKMSNGVDKAWCKGCGTFLKPESNSTLRIHLTKHCVVVKNNPANDQAQMSQECGVWNFDPEMVREMMGNLVIQESFPFNYFENPRLTRMIQKALQPRYHQVSRTTIRRDCLKRWRQAKRELILGFENLKTGVNLTTDVWSAPHGLPESYLCVTAHWIDPDSWQMMKRTIAFEMFPNPSFEHWKSMARLLRYLRYTRNYGLHYGRDPAVIERYSDANWISDMKDSKSTSGYVFTLGGAAIAWKLSKQTLIARSTMDSEFIAIDKVGEEAEWLRQFVEDVPGWPKPMSAICIHCDCQSAISRAQSAMYNDK</sequence>
<keyword evidence="5" id="KW-0539">Nucleus</keyword>
<evidence type="ECO:0000256" key="6">
    <source>
        <dbReference type="SAM" id="MobiDB-lite"/>
    </source>
</evidence>
<dbReference type="GO" id="GO:0005634">
    <property type="term" value="C:nucleus"/>
    <property type="evidence" value="ECO:0007669"/>
    <property type="project" value="UniProtKB-SubCell"/>
</dbReference>
<keyword evidence="3" id="KW-0863">Zinc-finger</keyword>
<organism evidence="7 8">
    <name type="scientific">Mikania micrantha</name>
    <name type="common">bitter vine</name>
    <dbReference type="NCBI Taxonomy" id="192012"/>
    <lineage>
        <taxon>Eukaryota</taxon>
        <taxon>Viridiplantae</taxon>
        <taxon>Streptophyta</taxon>
        <taxon>Embryophyta</taxon>
        <taxon>Tracheophyta</taxon>
        <taxon>Spermatophyta</taxon>
        <taxon>Magnoliopsida</taxon>
        <taxon>eudicotyledons</taxon>
        <taxon>Gunneridae</taxon>
        <taxon>Pentapetalae</taxon>
        <taxon>asterids</taxon>
        <taxon>campanulids</taxon>
        <taxon>Asterales</taxon>
        <taxon>Asteraceae</taxon>
        <taxon>Asteroideae</taxon>
        <taxon>Heliantheae alliance</taxon>
        <taxon>Eupatorieae</taxon>
        <taxon>Mikania</taxon>
    </lineage>
</organism>
<keyword evidence="2" id="KW-0479">Metal-binding</keyword>
<reference evidence="7 8" key="1">
    <citation type="submission" date="2019-05" db="EMBL/GenBank/DDBJ databases">
        <title>Mikania micrantha, genome provides insights into the molecular mechanism of rapid growth.</title>
        <authorList>
            <person name="Liu B."/>
        </authorList>
    </citation>
    <scope>NUCLEOTIDE SEQUENCE [LARGE SCALE GENOMIC DNA]</scope>
    <source>
        <strain evidence="7">NLD-2019</strain>
        <tissue evidence="7">Leaf</tissue>
    </source>
</reference>
<dbReference type="GO" id="GO:0008270">
    <property type="term" value="F:zinc ion binding"/>
    <property type="evidence" value="ECO:0007669"/>
    <property type="project" value="UniProtKB-KW"/>
</dbReference>
<comment type="caution">
    <text evidence="7">The sequence shown here is derived from an EMBL/GenBank/DDBJ whole genome shotgun (WGS) entry which is preliminary data.</text>
</comment>